<comment type="caution">
    <text evidence="1">The sequence shown here is derived from an EMBL/GenBank/DDBJ whole genome shotgun (WGS) entry which is preliminary data.</text>
</comment>
<name>A0A0N8PT60_9CHLR</name>
<evidence type="ECO:0000313" key="2">
    <source>
        <dbReference type="Proteomes" id="UP000050509"/>
    </source>
</evidence>
<keyword evidence="2" id="KW-1185">Reference proteome</keyword>
<sequence length="211" mass="22993">MREATTSPVLRCGICARPARGAAARHPWVNLWPRLCAACRRWLPDLDEPQRAAIIAERRRQQAGYYEAAAAVDPERARELAAEVAGARGDCWRSAWEGWARIPGGVYVEGFMAPLGRHPIAHGWVEDADGVVLDVAMPGEGAVYVAGARYIGQHALHVAHVLRGVPFHARFPAGFLGRTTMFAAERACWRVLGSDVGPSAIDPARPHNRGH</sequence>
<protein>
    <submittedName>
        <fullName evidence="1">Uncharacterized protein</fullName>
    </submittedName>
</protein>
<dbReference type="AlphaFoldDB" id="A0A0N8PT60"/>
<dbReference type="Proteomes" id="UP000050509">
    <property type="component" value="Unassembled WGS sequence"/>
</dbReference>
<reference evidence="1 2" key="1">
    <citation type="submission" date="2015-09" db="EMBL/GenBank/DDBJ databases">
        <title>Draft genome sequence of Kouleothrix aurantiaca JCM 19913.</title>
        <authorList>
            <person name="Hemp J."/>
        </authorList>
    </citation>
    <scope>NUCLEOTIDE SEQUENCE [LARGE SCALE GENOMIC DNA]</scope>
    <source>
        <strain evidence="1 2">COM-B</strain>
    </source>
</reference>
<evidence type="ECO:0000313" key="1">
    <source>
        <dbReference type="EMBL" id="KPV54621.1"/>
    </source>
</evidence>
<organism evidence="1 2">
    <name type="scientific">Kouleothrix aurantiaca</name>
    <dbReference type="NCBI Taxonomy" id="186479"/>
    <lineage>
        <taxon>Bacteria</taxon>
        <taxon>Bacillati</taxon>
        <taxon>Chloroflexota</taxon>
        <taxon>Chloroflexia</taxon>
        <taxon>Chloroflexales</taxon>
        <taxon>Roseiflexineae</taxon>
        <taxon>Roseiflexaceae</taxon>
        <taxon>Kouleothrix</taxon>
    </lineage>
</organism>
<proteinExistence type="predicted"/>
<accession>A0A0N8PT60</accession>
<gene>
    <name evidence="1" type="ORF">SE17_02665</name>
</gene>
<dbReference type="EMBL" id="LJCR01000031">
    <property type="protein sequence ID" value="KPV54621.1"/>
    <property type="molecule type" value="Genomic_DNA"/>
</dbReference>